<feature type="domain" description="HPt" evidence="8">
    <location>
        <begin position="1"/>
        <end position="75"/>
    </location>
</feature>
<keyword evidence="7" id="KW-0175">Coiled coil</keyword>
<name>A0ABS8G447_9ALTE</name>
<evidence type="ECO:0000256" key="1">
    <source>
        <dbReference type="ARBA" id="ARBA00004453"/>
    </source>
</evidence>
<dbReference type="Proteomes" id="UP001520878">
    <property type="component" value="Unassembled WGS sequence"/>
</dbReference>
<dbReference type="PANTHER" id="PTHR38097:SF2">
    <property type="entry name" value="DNA-BINDING PROTEIN STPA"/>
    <property type="match status" value="1"/>
</dbReference>
<dbReference type="RefSeq" id="WP_229157279.1">
    <property type="nucleotide sequence ID" value="NZ_JAJEWP010000001.1"/>
</dbReference>
<dbReference type="PIRSF" id="PIRSF002096">
    <property type="entry name" value="HnS"/>
    <property type="match status" value="1"/>
</dbReference>
<dbReference type="InterPro" id="IPR054180">
    <property type="entry name" value="H-NS-like_N"/>
</dbReference>
<comment type="subcellular location">
    <subcellularLocation>
        <location evidence="1">Cytoplasm</location>
        <location evidence="1">Nucleoid</location>
    </subcellularLocation>
</comment>
<proteinExistence type="inferred from homology"/>
<dbReference type="PROSITE" id="PS50894">
    <property type="entry name" value="HPT"/>
    <property type="match status" value="1"/>
</dbReference>
<dbReference type="InterPro" id="IPR037150">
    <property type="entry name" value="H-NS_C_dom_sf"/>
</dbReference>
<evidence type="ECO:0000256" key="5">
    <source>
        <dbReference type="PIRNR" id="PIRNR002096"/>
    </source>
</evidence>
<evidence type="ECO:0000256" key="2">
    <source>
        <dbReference type="ARBA" id="ARBA00010610"/>
    </source>
</evidence>
<comment type="caution">
    <text evidence="9">The sequence shown here is derived from an EMBL/GenBank/DDBJ whole genome shotgun (WGS) entry which is preliminary data.</text>
</comment>
<evidence type="ECO:0000259" key="8">
    <source>
        <dbReference type="PROSITE" id="PS50894"/>
    </source>
</evidence>
<evidence type="ECO:0000256" key="4">
    <source>
        <dbReference type="ARBA" id="ARBA00023125"/>
    </source>
</evidence>
<evidence type="ECO:0000313" key="9">
    <source>
        <dbReference type="EMBL" id="MCC2615374.1"/>
    </source>
</evidence>
<dbReference type="Pfam" id="PF22470">
    <property type="entry name" value="Histone_HNS_N"/>
    <property type="match status" value="1"/>
</dbReference>
<dbReference type="Pfam" id="PF00816">
    <property type="entry name" value="Histone_HNS"/>
    <property type="match status" value="1"/>
</dbReference>
<protein>
    <recommendedName>
        <fullName evidence="5">DNA-binding protein</fullName>
    </recommendedName>
</protein>
<feature type="coiled-coil region" evidence="7">
    <location>
        <begin position="23"/>
        <end position="64"/>
    </location>
</feature>
<dbReference type="InterPro" id="IPR001801">
    <property type="entry name" value="Histone_HNS"/>
</dbReference>
<dbReference type="SUPFAM" id="SSF81273">
    <property type="entry name" value="H-NS histone-like proteins"/>
    <property type="match status" value="2"/>
</dbReference>
<dbReference type="PANTHER" id="PTHR38097">
    <property type="match status" value="1"/>
</dbReference>
<sequence length="132" mass="14954">MSDFLEIFTHGRRLQGAVKELSVDELESVAQKLDNIIAKRKEREIELQKREQEKQAKIDAIREQMEAAGLGLDDLQGLEGLKKGKASGQKRPVKYILKDDQGKEHPWTGIGRMPKVYSHALAEGKQLSDFKI</sequence>
<keyword evidence="4 5" id="KW-0238">DNA-binding</keyword>
<evidence type="ECO:0000256" key="3">
    <source>
        <dbReference type="ARBA" id="ARBA00022490"/>
    </source>
</evidence>
<dbReference type="InterPro" id="IPR027444">
    <property type="entry name" value="H-NS_C_dom"/>
</dbReference>
<dbReference type="Gene3D" id="4.10.430.10">
    <property type="entry name" value="Histone-like protein H-NS, C-terminal domain"/>
    <property type="match status" value="1"/>
</dbReference>
<organism evidence="9 10">
    <name type="scientific">Fluctibacter halophilus</name>
    <dbReference type="NCBI Taxonomy" id="226011"/>
    <lineage>
        <taxon>Bacteria</taxon>
        <taxon>Pseudomonadati</taxon>
        <taxon>Pseudomonadota</taxon>
        <taxon>Gammaproteobacteria</taxon>
        <taxon>Alteromonadales</taxon>
        <taxon>Alteromonadaceae</taxon>
        <taxon>Fluctibacter</taxon>
    </lineage>
</organism>
<reference evidence="9 10" key="1">
    <citation type="submission" date="2021-10" db="EMBL/GenBank/DDBJ databases">
        <title>Draft genome of Aestuariibacter halophilus JC2043.</title>
        <authorList>
            <person name="Emsley S.A."/>
            <person name="Pfannmuller K.M."/>
            <person name="Ushijima B."/>
            <person name="Saw J.H."/>
            <person name="Videau P."/>
        </authorList>
    </citation>
    <scope>NUCLEOTIDE SEQUENCE [LARGE SCALE GENOMIC DNA]</scope>
    <source>
        <strain evidence="9 10">JC2043</strain>
    </source>
</reference>
<dbReference type="InterPro" id="IPR008207">
    <property type="entry name" value="Sig_transdc_His_kin_Hpt_dom"/>
</dbReference>
<accession>A0ABS8G447</accession>
<evidence type="ECO:0000313" key="10">
    <source>
        <dbReference type="Proteomes" id="UP001520878"/>
    </source>
</evidence>
<dbReference type="Gene3D" id="1.10.287.1050">
    <property type="entry name" value="H-NS histone-like proteins"/>
    <property type="match status" value="1"/>
</dbReference>
<keyword evidence="10" id="KW-1185">Reference proteome</keyword>
<gene>
    <name evidence="9" type="ORF">LJ739_03870</name>
</gene>
<comment type="similarity">
    <text evidence="2 5">Belongs to the histone-like protein H-NS family.</text>
</comment>
<evidence type="ECO:0000256" key="6">
    <source>
        <dbReference type="PROSITE-ProRule" id="PRU00110"/>
    </source>
</evidence>
<dbReference type="SMART" id="SM00528">
    <property type="entry name" value="HNS"/>
    <property type="match status" value="1"/>
</dbReference>
<evidence type="ECO:0000256" key="7">
    <source>
        <dbReference type="SAM" id="Coils"/>
    </source>
</evidence>
<keyword evidence="3" id="KW-0963">Cytoplasm</keyword>
<dbReference type="EMBL" id="JAJEWP010000001">
    <property type="protein sequence ID" value="MCC2615374.1"/>
    <property type="molecule type" value="Genomic_DNA"/>
</dbReference>
<dbReference type="InterPro" id="IPR027454">
    <property type="entry name" value="Histone_HNS_N"/>
</dbReference>
<comment type="caution">
    <text evidence="6">Lacks conserved residue(s) required for the propagation of feature annotation.</text>
</comment>